<sequence length="60" mass="6375">VALVALTLLESTICCCCSIGENGLDKYPHSTSCRILASDNAETQTLDVKEKTKGLLCIST</sequence>
<organism evidence="1 2">
    <name type="scientific">Pangasius djambal</name>
    <dbReference type="NCBI Taxonomy" id="1691987"/>
    <lineage>
        <taxon>Eukaryota</taxon>
        <taxon>Metazoa</taxon>
        <taxon>Chordata</taxon>
        <taxon>Craniata</taxon>
        <taxon>Vertebrata</taxon>
        <taxon>Euteleostomi</taxon>
        <taxon>Actinopterygii</taxon>
        <taxon>Neopterygii</taxon>
        <taxon>Teleostei</taxon>
        <taxon>Ostariophysi</taxon>
        <taxon>Siluriformes</taxon>
        <taxon>Pangasiidae</taxon>
        <taxon>Pangasius</taxon>
    </lineage>
</organism>
<evidence type="ECO:0000313" key="1">
    <source>
        <dbReference type="EMBL" id="MCJ8746983.1"/>
    </source>
</evidence>
<protein>
    <submittedName>
        <fullName evidence="1">Uncharacterized protein</fullName>
    </submittedName>
</protein>
<name>A0ACC5ZFP2_9TELE</name>
<reference evidence="1" key="1">
    <citation type="submission" date="2020-02" db="EMBL/GenBank/DDBJ databases">
        <title>Genome sequencing of the panga catfish, Pangasius djambal.</title>
        <authorList>
            <person name="Wen M."/>
            <person name="Zahm M."/>
            <person name="Roques C."/>
            <person name="Cabau C."/>
            <person name="Klopp C."/>
            <person name="Donnadieu C."/>
            <person name="Jouanno E."/>
            <person name="Avarre J.-C."/>
            <person name="Campet M."/>
            <person name="Ha T."/>
            <person name="Dugue R."/>
            <person name="Lampietro C."/>
            <person name="Louis A."/>
            <person name="Herpin A."/>
            <person name="Echchiki A."/>
            <person name="Berthelot C."/>
            <person name="Parey E."/>
            <person name="Roest-Crollius H."/>
            <person name="Braasch I."/>
            <person name="Postlethwait J.H."/>
            <person name="Bobe J."/>
            <person name="Montfort J."/>
            <person name="Bouchez O."/>
            <person name="Begum T."/>
            <person name="Schartl M."/>
            <person name="Gustiano R."/>
            <person name="Guiguen Y."/>
        </authorList>
    </citation>
    <scope>NUCLEOTIDE SEQUENCE</scope>
    <source>
        <strain evidence="1">Pdj_M5554</strain>
    </source>
</reference>
<dbReference type="Proteomes" id="UP000830395">
    <property type="component" value="Chromosome 24"/>
</dbReference>
<comment type="caution">
    <text evidence="1">The sequence shown here is derived from an EMBL/GenBank/DDBJ whole genome shotgun (WGS) entry which is preliminary data.</text>
</comment>
<evidence type="ECO:0000313" key="2">
    <source>
        <dbReference type="Proteomes" id="UP000830395"/>
    </source>
</evidence>
<proteinExistence type="predicted"/>
<accession>A0ACC5ZFP2</accession>
<gene>
    <name evidence="1" type="ORF">PDJAM_G00148170</name>
</gene>
<feature type="non-terminal residue" evidence="1">
    <location>
        <position position="1"/>
    </location>
</feature>
<keyword evidence="2" id="KW-1185">Reference proteome</keyword>
<dbReference type="EMBL" id="CM040998">
    <property type="protein sequence ID" value="MCJ8746983.1"/>
    <property type="molecule type" value="Genomic_DNA"/>
</dbReference>